<dbReference type="InterPro" id="IPR000182">
    <property type="entry name" value="GNAT_dom"/>
</dbReference>
<keyword evidence="3" id="KW-1185">Reference proteome</keyword>
<dbReference type="EMBL" id="BSNN01000004">
    <property type="protein sequence ID" value="GLQ35549.1"/>
    <property type="molecule type" value="Genomic_DNA"/>
</dbReference>
<organism evidence="2 3">
    <name type="scientific">Amylibacter marinus</name>
    <dbReference type="NCBI Taxonomy" id="1475483"/>
    <lineage>
        <taxon>Bacteria</taxon>
        <taxon>Pseudomonadati</taxon>
        <taxon>Pseudomonadota</taxon>
        <taxon>Alphaproteobacteria</taxon>
        <taxon>Rhodobacterales</taxon>
        <taxon>Paracoccaceae</taxon>
        <taxon>Amylibacter</taxon>
    </lineage>
</organism>
<name>A0ABQ5VWG6_9RHOB</name>
<reference evidence="3" key="1">
    <citation type="journal article" date="2019" name="Int. J. Syst. Evol. Microbiol.">
        <title>The Global Catalogue of Microorganisms (GCM) 10K type strain sequencing project: providing services to taxonomists for standard genome sequencing and annotation.</title>
        <authorList>
            <consortium name="The Broad Institute Genomics Platform"/>
            <consortium name="The Broad Institute Genome Sequencing Center for Infectious Disease"/>
            <person name="Wu L."/>
            <person name="Ma J."/>
        </authorList>
    </citation>
    <scope>NUCLEOTIDE SEQUENCE [LARGE SCALE GENOMIC DNA]</scope>
    <source>
        <strain evidence="3">NBRC 110140</strain>
    </source>
</reference>
<protein>
    <submittedName>
        <fullName evidence="2">N-acetyltransferase</fullName>
    </submittedName>
</protein>
<dbReference type="InterPro" id="IPR016181">
    <property type="entry name" value="Acyl_CoA_acyltransferase"/>
</dbReference>
<dbReference type="Proteomes" id="UP001156694">
    <property type="component" value="Unassembled WGS sequence"/>
</dbReference>
<comment type="caution">
    <text evidence="2">The sequence shown here is derived from an EMBL/GenBank/DDBJ whole genome shotgun (WGS) entry which is preliminary data.</text>
</comment>
<dbReference type="Gene3D" id="3.40.630.30">
    <property type="match status" value="1"/>
</dbReference>
<dbReference type="CDD" id="cd04301">
    <property type="entry name" value="NAT_SF"/>
    <property type="match status" value="1"/>
</dbReference>
<sequence>MADPHQPLFEAIDATWPAAQYLSHEGWLIRRGAGGGKRVSAATLQSDDAQIDAAISAQTSMGQAPLFMIRPTDNALDCALAQRGFEIVDPVVLLAKSLGTTRPTAHSCYPQCTPEMQAIWAAGGIDQPRIDVMQRAAGPKCFTYLTEGAVAFSALHQGICMTHAVEVAPDARRQGLGRRIMQDIECWAQTMGAQRLMVLSVRENRGAMALYQSLNMRQISAYHYRRAPAP</sequence>
<evidence type="ECO:0000259" key="1">
    <source>
        <dbReference type="PROSITE" id="PS51186"/>
    </source>
</evidence>
<evidence type="ECO:0000313" key="3">
    <source>
        <dbReference type="Proteomes" id="UP001156694"/>
    </source>
</evidence>
<dbReference type="RefSeq" id="WP_284378118.1">
    <property type="nucleotide sequence ID" value="NZ_BSNN01000004.1"/>
</dbReference>
<gene>
    <name evidence="2" type="primary">yobR</name>
    <name evidence="2" type="ORF">GCM10007939_18320</name>
</gene>
<dbReference type="PROSITE" id="PS51186">
    <property type="entry name" value="GNAT"/>
    <property type="match status" value="1"/>
</dbReference>
<dbReference type="SUPFAM" id="SSF55729">
    <property type="entry name" value="Acyl-CoA N-acyltransferases (Nat)"/>
    <property type="match status" value="1"/>
</dbReference>
<accession>A0ABQ5VWG6</accession>
<dbReference type="Pfam" id="PF00583">
    <property type="entry name" value="Acetyltransf_1"/>
    <property type="match status" value="1"/>
</dbReference>
<feature type="domain" description="N-acetyltransferase" evidence="1">
    <location>
        <begin position="99"/>
        <end position="230"/>
    </location>
</feature>
<proteinExistence type="predicted"/>
<evidence type="ECO:0000313" key="2">
    <source>
        <dbReference type="EMBL" id="GLQ35549.1"/>
    </source>
</evidence>